<evidence type="ECO:0000313" key="3">
    <source>
        <dbReference type="Proteomes" id="UP000027345"/>
    </source>
</evidence>
<dbReference type="GO" id="GO:0004806">
    <property type="term" value="F:triacylglycerol lipase activity"/>
    <property type="evidence" value="ECO:0007669"/>
    <property type="project" value="TreeGrafter"/>
</dbReference>
<keyword evidence="3" id="KW-1185">Reference proteome</keyword>
<dbReference type="Proteomes" id="UP000027345">
    <property type="component" value="Unassembled WGS sequence"/>
</dbReference>
<dbReference type="Gene3D" id="3.40.50.1820">
    <property type="entry name" value="alpha/beta hydrolase"/>
    <property type="match status" value="1"/>
</dbReference>
<dbReference type="PANTHER" id="PTHR43433:SF5">
    <property type="entry name" value="AB HYDROLASE-1 DOMAIN-CONTAINING PROTEIN"/>
    <property type="match status" value="1"/>
</dbReference>
<dbReference type="eggNOG" id="COG1073">
    <property type="taxonomic scope" value="Bacteria"/>
</dbReference>
<sequence length="284" mass="31358">MRMRVTTDRLAVPGASLHYEVRGAGPALLIIPSGNGDAAPFVPLAETLSDEYTVITYDRRGFSRSPLDGPVGDDRLADDAHDIGALLRHLATGQAAVFGSSSGAIVALATLERHPDLVHTVVAHEPPLASVLPDAEQWLGFYAELYETYQREGVDAARKAFRSGMGMETTTKPPRRTELPPDELAEMLGRIRRNHVFWFEHELRPYPAYRPNLRLLKSFSDKLVLAGDGTTPDRFPYRPNTVLAEHTGNPIVHLPGGHVGYVTQPDEFAVALREIIRQDSRVPR</sequence>
<dbReference type="EMBL" id="JMQI01000014">
    <property type="protein sequence ID" value="KDN22767.1"/>
    <property type="molecule type" value="Genomic_DNA"/>
</dbReference>
<dbReference type="SUPFAM" id="SSF53474">
    <property type="entry name" value="alpha/beta-Hydrolases"/>
    <property type="match status" value="1"/>
</dbReference>
<organism evidence="2 3">
    <name type="scientific">Amycolatopsis rifamycinica</name>
    <dbReference type="NCBI Taxonomy" id="287986"/>
    <lineage>
        <taxon>Bacteria</taxon>
        <taxon>Bacillati</taxon>
        <taxon>Actinomycetota</taxon>
        <taxon>Actinomycetes</taxon>
        <taxon>Pseudonocardiales</taxon>
        <taxon>Pseudonocardiaceae</taxon>
        <taxon>Amycolatopsis</taxon>
    </lineage>
</organism>
<protein>
    <submittedName>
        <fullName evidence="2">Alpha/beta hydrolase</fullName>
    </submittedName>
</protein>
<dbReference type="InterPro" id="IPR000073">
    <property type="entry name" value="AB_hydrolase_1"/>
</dbReference>
<dbReference type="Pfam" id="PF00561">
    <property type="entry name" value="Abhydrolase_1"/>
    <property type="match status" value="1"/>
</dbReference>
<dbReference type="OrthoDB" id="3210164at2"/>
<dbReference type="InterPro" id="IPR050471">
    <property type="entry name" value="AB_hydrolase"/>
</dbReference>
<keyword evidence="2" id="KW-0378">Hydrolase</keyword>
<evidence type="ECO:0000313" key="2">
    <source>
        <dbReference type="EMBL" id="KDN22767.1"/>
    </source>
</evidence>
<name>A0A066UA93_9PSEU</name>
<dbReference type="InterPro" id="IPR029058">
    <property type="entry name" value="AB_hydrolase_fold"/>
</dbReference>
<dbReference type="GO" id="GO:0046503">
    <property type="term" value="P:glycerolipid catabolic process"/>
    <property type="evidence" value="ECO:0007669"/>
    <property type="project" value="TreeGrafter"/>
</dbReference>
<evidence type="ECO:0000259" key="1">
    <source>
        <dbReference type="Pfam" id="PF00561"/>
    </source>
</evidence>
<comment type="caution">
    <text evidence="2">The sequence shown here is derived from an EMBL/GenBank/DDBJ whole genome shotgun (WGS) entry which is preliminary data.</text>
</comment>
<gene>
    <name evidence="2" type="ORF">DV20_06950</name>
</gene>
<feature type="domain" description="AB hydrolase-1" evidence="1">
    <location>
        <begin position="26"/>
        <end position="149"/>
    </location>
</feature>
<accession>A0A066UA93</accession>
<dbReference type="AlphaFoldDB" id="A0A066UA93"/>
<reference evidence="2 3" key="1">
    <citation type="submission" date="2014-05" db="EMBL/GenBank/DDBJ databases">
        <title>Draft genome sequence of Amycolatopsis rifamycinica DSM 46095.</title>
        <authorList>
            <person name="Lal R."/>
            <person name="Saxena A."/>
            <person name="Kumari R."/>
            <person name="Mukherjee U."/>
            <person name="Singh P."/>
            <person name="Sangwan N."/>
            <person name="Mahato N.K."/>
        </authorList>
    </citation>
    <scope>NUCLEOTIDE SEQUENCE [LARGE SCALE GENOMIC DNA]</scope>
    <source>
        <strain evidence="2 3">DSM 46095</strain>
    </source>
</reference>
<dbReference type="STRING" id="287986.DV20_06950"/>
<proteinExistence type="predicted"/>
<dbReference type="PANTHER" id="PTHR43433">
    <property type="entry name" value="HYDROLASE, ALPHA/BETA FOLD FAMILY PROTEIN"/>
    <property type="match status" value="1"/>
</dbReference>